<feature type="chain" id="PRO_5020671380" evidence="1">
    <location>
        <begin position="20"/>
        <end position="118"/>
    </location>
</feature>
<evidence type="ECO:0000256" key="1">
    <source>
        <dbReference type="SAM" id="SignalP"/>
    </source>
</evidence>
<gene>
    <name evidence="2" type="ORF">E7Z59_07065</name>
</gene>
<sequence length="118" mass="13582">MKKINLLLLTILASTIFSCMNITEKLQLLDTLKESISSNLETEDVDLELINNEELVVVLKDSKFQDYSTDEKRNLSYEIGQMVSNLEIELENGQVQFLTEEKQGFFKTSDGESFDMFK</sequence>
<organism evidence="2 3">
    <name type="scientific">Robertkochia marina</name>
    <dbReference type="NCBI Taxonomy" id="1227945"/>
    <lineage>
        <taxon>Bacteria</taxon>
        <taxon>Pseudomonadati</taxon>
        <taxon>Bacteroidota</taxon>
        <taxon>Flavobacteriia</taxon>
        <taxon>Flavobacteriales</taxon>
        <taxon>Flavobacteriaceae</taxon>
        <taxon>Robertkochia</taxon>
    </lineage>
</organism>
<keyword evidence="1" id="KW-0732">Signal</keyword>
<feature type="signal peptide" evidence="1">
    <location>
        <begin position="1"/>
        <end position="19"/>
    </location>
</feature>
<dbReference type="RefSeq" id="WP_136335621.1">
    <property type="nucleotide sequence ID" value="NZ_QXMP01000031.1"/>
</dbReference>
<name>A0A4S3M1S1_9FLAO</name>
<reference evidence="2 3" key="1">
    <citation type="submission" date="2019-04" db="EMBL/GenBank/DDBJ databases">
        <title>Draft genome sequence of Robertkochia marina CC-AMO-30D.</title>
        <authorList>
            <person name="Hameed A."/>
            <person name="Lin S.-Y."/>
            <person name="Shahina M."/>
            <person name="Lai W.-A."/>
            <person name="Young C.-C."/>
        </authorList>
    </citation>
    <scope>NUCLEOTIDE SEQUENCE [LARGE SCALE GENOMIC DNA]</scope>
    <source>
        <strain evidence="2 3">CC-AMO-30D</strain>
    </source>
</reference>
<protein>
    <submittedName>
        <fullName evidence="2">Uncharacterized protein</fullName>
    </submittedName>
</protein>
<evidence type="ECO:0000313" key="3">
    <source>
        <dbReference type="Proteomes" id="UP000305939"/>
    </source>
</evidence>
<dbReference type="Proteomes" id="UP000305939">
    <property type="component" value="Unassembled WGS sequence"/>
</dbReference>
<keyword evidence="3" id="KW-1185">Reference proteome</keyword>
<dbReference type="PROSITE" id="PS51257">
    <property type="entry name" value="PROKAR_LIPOPROTEIN"/>
    <property type="match status" value="1"/>
</dbReference>
<dbReference type="AlphaFoldDB" id="A0A4S3M1S1"/>
<proteinExistence type="predicted"/>
<evidence type="ECO:0000313" key="2">
    <source>
        <dbReference type="EMBL" id="THD67415.1"/>
    </source>
</evidence>
<accession>A0A4S3M1S1</accession>
<dbReference type="EMBL" id="SSMC01000002">
    <property type="protein sequence ID" value="THD67415.1"/>
    <property type="molecule type" value="Genomic_DNA"/>
</dbReference>
<comment type="caution">
    <text evidence="2">The sequence shown here is derived from an EMBL/GenBank/DDBJ whole genome shotgun (WGS) entry which is preliminary data.</text>
</comment>